<reference evidence="2 3" key="1">
    <citation type="submission" date="2022-01" db="EMBL/GenBank/DDBJ databases">
        <title>Collection of gut derived symbiotic bacterial strains cultured from healthy donors.</title>
        <authorList>
            <person name="Lin H."/>
            <person name="Kohout C."/>
            <person name="Waligurski E."/>
            <person name="Pamer E.G."/>
        </authorList>
    </citation>
    <scope>NUCLEOTIDE SEQUENCE [LARGE SCALE GENOMIC DNA]</scope>
    <source>
        <strain evidence="2 3">DFI.7.58</strain>
    </source>
</reference>
<dbReference type="Proteomes" id="UP001298681">
    <property type="component" value="Unassembled WGS sequence"/>
</dbReference>
<organism evidence="2 3">
    <name type="scientific">Anaeromassilibacillus senegalensis</name>
    <dbReference type="NCBI Taxonomy" id="1673717"/>
    <lineage>
        <taxon>Bacteria</taxon>
        <taxon>Bacillati</taxon>
        <taxon>Bacillota</taxon>
        <taxon>Clostridia</taxon>
        <taxon>Eubacteriales</taxon>
        <taxon>Acutalibacteraceae</taxon>
        <taxon>Anaeromassilibacillus</taxon>
    </lineage>
</organism>
<keyword evidence="3" id="KW-1185">Reference proteome</keyword>
<dbReference type="NCBIfam" id="TIGR02669">
    <property type="entry name" value="SpoIID_LytB"/>
    <property type="match status" value="1"/>
</dbReference>
<sequence length="326" mass="35345">MKGTTILCLLLFLAMLCIPFLAIGANLSGSLPDSPRVTDSGPPAELEKASFRIRDESTNEILTVGDRDFLYGAIVTEMAPSAEPEALKAQAVAAYTYYSRQRALAREQNADSDFSADPQNWKVYVSKEQMQERWGESFQEYYDKLTEVIDCIAGQTLQSDGELIDATYFAISSGKTESSEDVWGGKLDYLVPVASPGDLFASGYQTTASFSAEEFRTAIQEKAPDADFSGDPSTWVGEAACTNSGSVKQITIGGQPVDGDDVRSAFGLRSSNFTLACADSIFTFTVRGYGHGVGMSQTGAQFMAQQGSDYQEILAWYYPNTTLVSV</sequence>
<comment type="caution">
    <text evidence="2">The sequence shown here is derived from an EMBL/GenBank/DDBJ whole genome shotgun (WGS) entry which is preliminary data.</text>
</comment>
<dbReference type="RefSeq" id="WP_237966729.1">
    <property type="nucleotide sequence ID" value="NZ_JAKNHQ010000008.1"/>
</dbReference>
<dbReference type="InterPro" id="IPR014225">
    <property type="entry name" value="Spore_II_D_firmicutes"/>
</dbReference>
<name>A0ABS9MIW2_9FIRM</name>
<feature type="domain" description="Sporulation stage II protein D amidase enhancer LytB N-terminal" evidence="1">
    <location>
        <begin position="56"/>
        <end position="157"/>
    </location>
</feature>
<evidence type="ECO:0000313" key="3">
    <source>
        <dbReference type="Proteomes" id="UP001298681"/>
    </source>
</evidence>
<proteinExistence type="predicted"/>
<evidence type="ECO:0000313" key="2">
    <source>
        <dbReference type="EMBL" id="MCG4610751.1"/>
    </source>
</evidence>
<dbReference type="InterPro" id="IPR013486">
    <property type="entry name" value="SpoIID/LytB"/>
</dbReference>
<dbReference type="EMBL" id="JAKNHQ010000008">
    <property type="protein sequence ID" value="MCG4610751.1"/>
    <property type="molecule type" value="Genomic_DNA"/>
</dbReference>
<protein>
    <submittedName>
        <fullName evidence="2">Stage II sporulation protein D</fullName>
    </submittedName>
</protein>
<dbReference type="Pfam" id="PF08486">
    <property type="entry name" value="SpoIID"/>
    <property type="match status" value="1"/>
</dbReference>
<accession>A0ABS9MIW2</accession>
<dbReference type="InterPro" id="IPR013693">
    <property type="entry name" value="SpoIID/LytB_N"/>
</dbReference>
<evidence type="ECO:0000259" key="1">
    <source>
        <dbReference type="Pfam" id="PF08486"/>
    </source>
</evidence>
<dbReference type="NCBIfam" id="TIGR02870">
    <property type="entry name" value="spore_II_D"/>
    <property type="match status" value="1"/>
</dbReference>
<gene>
    <name evidence="2" type="primary">spoIID</name>
    <name evidence="2" type="ORF">L0P57_07365</name>
</gene>